<dbReference type="Gene3D" id="2.60.450.10">
    <property type="entry name" value="Lipopolysaccharide (LPS) transport protein A like domain"/>
    <property type="match status" value="1"/>
</dbReference>
<dbReference type="InterPro" id="IPR050218">
    <property type="entry name" value="LptD"/>
</dbReference>
<dbReference type="GO" id="GO:1990351">
    <property type="term" value="C:transporter complex"/>
    <property type="evidence" value="ECO:0007669"/>
    <property type="project" value="TreeGrafter"/>
</dbReference>
<dbReference type="PANTHER" id="PTHR30189:SF1">
    <property type="entry name" value="LPS-ASSEMBLY PROTEIN LPTD"/>
    <property type="match status" value="1"/>
</dbReference>
<keyword evidence="1 2" id="KW-0998">Cell outer membrane</keyword>
<accession>A0A450YA48</accession>
<comment type="similarity">
    <text evidence="2">Belongs to the LptD family.</text>
</comment>
<dbReference type="GO" id="GO:0015920">
    <property type="term" value="P:lipopolysaccharide transport"/>
    <property type="evidence" value="ECO:0007669"/>
    <property type="project" value="InterPro"/>
</dbReference>
<sequence length="775" mass="87530">MISPPLPYHRLRLGHPTISTALAITLVWACGSRSAVSADTDTPAANTINYGPYWSLCESNLWVAPPHPAISTEGSDPASTYLLADESSLSDGNIITLEGNVQIRRENKYLTANRIRYDKSSETVDIQGDIEFWDEGYYLLGDKAHMDLESDESRIESGSFLLLENHAHGTGSRIQLQGSNRMKAKNATYTTCSPKDGRFGARPGEEDSESRGWWLTARKIRTDKIKDSGIAHDVTVKLKDVPIFYTPYLSFPLSDKRKTGFLTPSFGLSGGNGTDITAPFYWNIAPEQDATFAVRGMMDRGVLLQGEYRYLSRFGNGQVGLEILPNDKSRNESRLAFRFEHKGNLAPRWHTDINFNYISDKNYFEDMGTSLDISSTRFQERRADISYGGDQWHALGRFQDYQVIDETILPANRPYEQLPQLKFSTYFPERNRTLNFNLQGEGVNFQRRSSITGTRFDIMPSVTFPLRTASTSLIPKLSLRHTQYNLSGTTAGTPDTPKRTLPIFSIDGKLFLERTMRLGKRTYTQSLEPRLFYLYVPYKDQDDFPIFDSSEYTFNFGNLFRDHRFSGADRVGDAHQVSLALTTRVLNETGREALSAGVGQIRHLRNRKVNLTKGSTDTDGSSDIIAAISANVARQWRIRSGLQYDVQENTAKKTSFSLRYKPDEERVFNLGYRYDQAHEEQANTSFRWGLGKNWGTIGRWTYGIPESQTVEAVAGVEYDSCCWGARALVQRYLSSADGEFSNAFFIQLELKGLAGIGRKTGRFLTRSIPGYQNKF</sequence>
<comment type="function">
    <text evidence="2">Together with LptE, is involved in the assembly of lipopolysaccharide (LPS) at the surface of the outer membrane.</text>
</comment>
<dbReference type="PANTHER" id="PTHR30189">
    <property type="entry name" value="LPS-ASSEMBLY PROTEIN"/>
    <property type="match status" value="1"/>
</dbReference>
<dbReference type="Pfam" id="PF04453">
    <property type="entry name" value="LptD"/>
    <property type="match status" value="1"/>
</dbReference>
<evidence type="ECO:0000259" key="3">
    <source>
        <dbReference type="Pfam" id="PF04453"/>
    </source>
</evidence>
<organism evidence="4">
    <name type="scientific">Candidatus Kentrum sp. TC</name>
    <dbReference type="NCBI Taxonomy" id="2126339"/>
    <lineage>
        <taxon>Bacteria</taxon>
        <taxon>Pseudomonadati</taxon>
        <taxon>Pseudomonadota</taxon>
        <taxon>Gammaproteobacteria</taxon>
        <taxon>Candidatus Kentrum</taxon>
    </lineage>
</organism>
<feature type="domain" description="LptD C-terminal" evidence="3">
    <location>
        <begin position="333"/>
        <end position="694"/>
    </location>
</feature>
<reference evidence="4" key="1">
    <citation type="submission" date="2019-02" db="EMBL/GenBank/DDBJ databases">
        <authorList>
            <person name="Gruber-Vodicka R. H."/>
            <person name="Seah K. B. B."/>
        </authorList>
    </citation>
    <scope>NUCLEOTIDE SEQUENCE</scope>
    <source>
        <strain evidence="4">BECK_BZ125</strain>
    </source>
</reference>
<keyword evidence="2" id="KW-0472">Membrane</keyword>
<dbReference type="GO" id="GO:0009279">
    <property type="term" value="C:cell outer membrane"/>
    <property type="evidence" value="ECO:0007669"/>
    <property type="project" value="UniProtKB-SubCell"/>
</dbReference>
<dbReference type="EMBL" id="CAADFT010000002">
    <property type="protein sequence ID" value="VFK38385.1"/>
    <property type="molecule type" value="Genomic_DNA"/>
</dbReference>
<keyword evidence="2" id="KW-0732">Signal</keyword>
<dbReference type="HAMAP" id="MF_01411">
    <property type="entry name" value="LPS_assembly_LptD"/>
    <property type="match status" value="1"/>
</dbReference>
<dbReference type="AlphaFoldDB" id="A0A450YA48"/>
<gene>
    <name evidence="2" type="primary">lptD</name>
    <name evidence="4" type="ORF">BECKTC1821E_GA0114239_100265</name>
</gene>
<evidence type="ECO:0000256" key="2">
    <source>
        <dbReference type="HAMAP-Rule" id="MF_01411"/>
    </source>
</evidence>
<evidence type="ECO:0000313" key="4">
    <source>
        <dbReference type="EMBL" id="VFK38385.1"/>
    </source>
</evidence>
<evidence type="ECO:0000256" key="1">
    <source>
        <dbReference type="ARBA" id="ARBA00023237"/>
    </source>
</evidence>
<dbReference type="InterPro" id="IPR007543">
    <property type="entry name" value="LptD_C"/>
</dbReference>
<dbReference type="GO" id="GO:0043165">
    <property type="term" value="P:Gram-negative-bacterium-type cell outer membrane assembly"/>
    <property type="evidence" value="ECO:0007669"/>
    <property type="project" value="UniProtKB-UniRule"/>
</dbReference>
<proteinExistence type="inferred from homology"/>
<dbReference type="InterPro" id="IPR020889">
    <property type="entry name" value="LipoPS_assembly_LptD"/>
</dbReference>
<name>A0A450YA48_9GAMM</name>
<protein>
    <recommendedName>
        <fullName evidence="2">LPS-assembly protein LptD</fullName>
    </recommendedName>
</protein>
<comment type="caution">
    <text evidence="2">Lacks conserved residue(s) required for the propagation of feature annotation.</text>
</comment>
<comment type="subunit">
    <text evidence="2">Component of the lipopolysaccharide transport and assembly complex. Interacts with LptE and LptA.</text>
</comment>
<comment type="subcellular location">
    <subcellularLocation>
        <location evidence="2">Cell outer membrane</location>
    </subcellularLocation>
</comment>